<sequence length="124" mass="14072">MSNTFLLLTKRIAMAKIHPADIVRIAMAKIHPADISYGDQYGRTQILQHKYNHTGSKYDHIGVILHNIGCSALSTAMSWKFLVKQFLSNCKDFENSRMFSCRADSSLHLMDDKDTLLDIDLDVV</sequence>
<dbReference type="EMBL" id="JBGMDY010000002">
    <property type="protein sequence ID" value="KAL2344686.1"/>
    <property type="molecule type" value="Genomic_DNA"/>
</dbReference>
<evidence type="ECO:0000313" key="2">
    <source>
        <dbReference type="Proteomes" id="UP001603857"/>
    </source>
</evidence>
<dbReference type="Proteomes" id="UP001603857">
    <property type="component" value="Unassembled WGS sequence"/>
</dbReference>
<evidence type="ECO:0000313" key="1">
    <source>
        <dbReference type="EMBL" id="KAL2344686.1"/>
    </source>
</evidence>
<accession>A0ABD1N9T2</accession>
<comment type="caution">
    <text evidence="1">The sequence shown here is derived from an EMBL/GenBank/DDBJ whole genome shotgun (WGS) entry which is preliminary data.</text>
</comment>
<protein>
    <submittedName>
        <fullName evidence="1">Uncharacterized protein</fullName>
    </submittedName>
</protein>
<dbReference type="AlphaFoldDB" id="A0ABD1N9T2"/>
<proteinExistence type="predicted"/>
<gene>
    <name evidence="1" type="ORF">Fmac_005971</name>
</gene>
<keyword evidence="2" id="KW-1185">Reference proteome</keyword>
<reference evidence="1 2" key="1">
    <citation type="submission" date="2024-08" db="EMBL/GenBank/DDBJ databases">
        <title>Insights into the chromosomal genome structure of Flemingia macrophylla.</title>
        <authorList>
            <person name="Ding Y."/>
            <person name="Zhao Y."/>
            <person name="Bi W."/>
            <person name="Wu M."/>
            <person name="Zhao G."/>
            <person name="Gong Y."/>
            <person name="Li W."/>
            <person name="Zhang P."/>
        </authorList>
    </citation>
    <scope>NUCLEOTIDE SEQUENCE [LARGE SCALE GENOMIC DNA]</scope>
    <source>
        <strain evidence="1">DYQJB</strain>
        <tissue evidence="1">Leaf</tissue>
    </source>
</reference>
<name>A0ABD1N9T2_9FABA</name>
<organism evidence="1 2">
    <name type="scientific">Flemingia macrophylla</name>
    <dbReference type="NCBI Taxonomy" id="520843"/>
    <lineage>
        <taxon>Eukaryota</taxon>
        <taxon>Viridiplantae</taxon>
        <taxon>Streptophyta</taxon>
        <taxon>Embryophyta</taxon>
        <taxon>Tracheophyta</taxon>
        <taxon>Spermatophyta</taxon>
        <taxon>Magnoliopsida</taxon>
        <taxon>eudicotyledons</taxon>
        <taxon>Gunneridae</taxon>
        <taxon>Pentapetalae</taxon>
        <taxon>rosids</taxon>
        <taxon>fabids</taxon>
        <taxon>Fabales</taxon>
        <taxon>Fabaceae</taxon>
        <taxon>Papilionoideae</taxon>
        <taxon>50 kb inversion clade</taxon>
        <taxon>NPAAA clade</taxon>
        <taxon>indigoferoid/millettioid clade</taxon>
        <taxon>Phaseoleae</taxon>
        <taxon>Flemingia</taxon>
    </lineage>
</organism>